<proteinExistence type="inferred from homology"/>
<keyword evidence="6" id="KW-0256">Endoplasmic reticulum</keyword>
<keyword evidence="8 12" id="KW-1133">Transmembrane helix</keyword>
<evidence type="ECO:0000256" key="7">
    <source>
        <dbReference type="ARBA" id="ARBA00022927"/>
    </source>
</evidence>
<dbReference type="InterPro" id="IPR004728">
    <property type="entry name" value="Sec62"/>
</dbReference>
<evidence type="ECO:0000256" key="6">
    <source>
        <dbReference type="ARBA" id="ARBA00022824"/>
    </source>
</evidence>
<keyword evidence="14" id="KW-1185">Reference proteome</keyword>
<evidence type="ECO:0000256" key="11">
    <source>
        <dbReference type="SAM" id="MobiDB-lite"/>
    </source>
</evidence>
<feature type="transmembrane region" description="Helical" evidence="12">
    <location>
        <begin position="129"/>
        <end position="150"/>
    </location>
</feature>
<name>A0ABR3AG96_PHYBL</name>
<evidence type="ECO:0000256" key="1">
    <source>
        <dbReference type="ARBA" id="ARBA00004477"/>
    </source>
</evidence>
<evidence type="ECO:0000256" key="8">
    <source>
        <dbReference type="ARBA" id="ARBA00022989"/>
    </source>
</evidence>
<keyword evidence="9" id="KW-0811">Translocation</keyword>
<evidence type="ECO:0000313" key="13">
    <source>
        <dbReference type="EMBL" id="KAL0073784.1"/>
    </source>
</evidence>
<feature type="transmembrane region" description="Helical" evidence="12">
    <location>
        <begin position="156"/>
        <end position="189"/>
    </location>
</feature>
<evidence type="ECO:0000256" key="4">
    <source>
        <dbReference type="ARBA" id="ARBA00022448"/>
    </source>
</evidence>
<evidence type="ECO:0000313" key="14">
    <source>
        <dbReference type="Proteomes" id="UP001448207"/>
    </source>
</evidence>
<evidence type="ECO:0000256" key="2">
    <source>
        <dbReference type="ARBA" id="ARBA00010604"/>
    </source>
</evidence>
<feature type="region of interest" description="Disordered" evidence="11">
    <location>
        <begin position="220"/>
        <end position="240"/>
    </location>
</feature>
<feature type="compositionally biased region" description="Polar residues" evidence="11">
    <location>
        <begin position="221"/>
        <end position="240"/>
    </location>
</feature>
<protein>
    <recommendedName>
        <fullName evidence="3">Translocation protein SEC62</fullName>
    </recommendedName>
</protein>
<dbReference type="EMBL" id="JBCLYO010000051">
    <property type="protein sequence ID" value="KAL0073784.1"/>
    <property type="molecule type" value="Genomic_DNA"/>
</dbReference>
<evidence type="ECO:0000256" key="10">
    <source>
        <dbReference type="ARBA" id="ARBA00023136"/>
    </source>
</evidence>
<keyword evidence="10 12" id="KW-0472">Membrane</keyword>
<reference evidence="13 14" key="1">
    <citation type="submission" date="2024-04" db="EMBL/GenBank/DDBJ databases">
        <title>Symmetric and asymmetric DNA N6-adenine methylation regulates different biological responses in Mucorales.</title>
        <authorList>
            <consortium name="Lawrence Berkeley National Laboratory"/>
            <person name="Lax C."/>
            <person name="Mondo S.J."/>
            <person name="Osorio-Concepcion M."/>
            <person name="Muszewska A."/>
            <person name="Corrochano-Luque M."/>
            <person name="Gutierrez G."/>
            <person name="Riley R."/>
            <person name="Lipzen A."/>
            <person name="Guo J."/>
            <person name="Hundley H."/>
            <person name="Amirebrahimi M."/>
            <person name="Ng V."/>
            <person name="Lorenzo-Gutierrez D."/>
            <person name="Binder U."/>
            <person name="Yang J."/>
            <person name="Song Y."/>
            <person name="Canovas D."/>
            <person name="Navarro E."/>
            <person name="Freitag M."/>
            <person name="Gabaldon T."/>
            <person name="Grigoriev I.V."/>
            <person name="Corrochano L.M."/>
            <person name="Nicolas F.E."/>
            <person name="Garre V."/>
        </authorList>
    </citation>
    <scope>NUCLEOTIDE SEQUENCE [LARGE SCALE GENOMIC DNA]</scope>
    <source>
        <strain evidence="13 14">L51</strain>
    </source>
</reference>
<evidence type="ECO:0000256" key="5">
    <source>
        <dbReference type="ARBA" id="ARBA00022692"/>
    </source>
</evidence>
<dbReference type="SUPFAM" id="SSF82866">
    <property type="entry name" value="Multidrug efflux transporter AcrB transmembrane domain"/>
    <property type="match status" value="1"/>
</dbReference>
<evidence type="ECO:0000256" key="3">
    <source>
        <dbReference type="ARBA" id="ARBA00021257"/>
    </source>
</evidence>
<comment type="subcellular location">
    <subcellularLocation>
        <location evidence="1">Endoplasmic reticulum membrane</location>
        <topology evidence="1">Multi-pass membrane protein</topology>
    </subcellularLocation>
</comment>
<keyword evidence="7" id="KW-0653">Protein transport</keyword>
<comment type="caution">
    <text evidence="13">The sequence shown here is derived from an EMBL/GenBank/DDBJ whole genome shotgun (WGS) entry which is preliminary data.</text>
</comment>
<dbReference type="Proteomes" id="UP001448207">
    <property type="component" value="Unassembled WGS sequence"/>
</dbReference>
<dbReference type="Pfam" id="PF03839">
    <property type="entry name" value="Sec62"/>
    <property type="match status" value="1"/>
</dbReference>
<accession>A0ABR3AG96</accession>
<keyword evidence="5 12" id="KW-0812">Transmembrane</keyword>
<evidence type="ECO:0000256" key="12">
    <source>
        <dbReference type="SAM" id="Phobius"/>
    </source>
</evidence>
<dbReference type="PANTHER" id="PTHR12443">
    <property type="entry name" value="TRANSLOCATION PROTEIN SEC62"/>
    <property type="match status" value="1"/>
</dbReference>
<organism evidence="13 14">
    <name type="scientific">Phycomyces blakesleeanus</name>
    <dbReference type="NCBI Taxonomy" id="4837"/>
    <lineage>
        <taxon>Eukaryota</taxon>
        <taxon>Fungi</taxon>
        <taxon>Fungi incertae sedis</taxon>
        <taxon>Mucoromycota</taxon>
        <taxon>Mucoromycotina</taxon>
        <taxon>Mucoromycetes</taxon>
        <taxon>Mucorales</taxon>
        <taxon>Phycomycetaceae</taxon>
        <taxon>Phycomyces</taxon>
    </lineage>
</organism>
<keyword evidence="4" id="KW-0813">Transport</keyword>
<comment type="similarity">
    <text evidence="2">Belongs to the SEC62 family.</text>
</comment>
<gene>
    <name evidence="13" type="ORF">J3Q64DRAFT_1649598</name>
</gene>
<evidence type="ECO:0000256" key="9">
    <source>
        <dbReference type="ARBA" id="ARBA00023010"/>
    </source>
</evidence>
<dbReference type="PANTHER" id="PTHR12443:SF9">
    <property type="entry name" value="TRANSLOCATION PROTEIN SEC62"/>
    <property type="match status" value="1"/>
</dbReference>
<sequence length="240" mass="26553">MSHTHGPNCNHDAPSQTVAVSDANKAPPLLRSTAEYLMDVKKSGLKARQGVFNGKRVEYFKGRGPPLTEREQAHAVMNDLGRHGFILHVDRGDSISGKGSPKVLQPNAVQEIKEDSYYMWIWEGSQLKLYVGAACLVATILAAVLFPLWPDSLRMGVWYLSVGVLGLLGVFFGIAAVRLVLYVISIIILPRGFWLFPNLFADCGVIESFAPFYGWDEPKQTKQNSIETETPQTISDTKTD</sequence>